<dbReference type="Pfam" id="PF13556">
    <property type="entry name" value="HTH_30"/>
    <property type="match status" value="1"/>
</dbReference>
<evidence type="ECO:0000256" key="1">
    <source>
        <dbReference type="ARBA" id="ARBA00006754"/>
    </source>
</evidence>
<dbReference type="RefSeq" id="WP_344753245.1">
    <property type="nucleotide sequence ID" value="NZ_BAABBW010000002.1"/>
</dbReference>
<organism evidence="5 6">
    <name type="scientific">Gryllotalpicola koreensis</name>
    <dbReference type="NCBI Taxonomy" id="993086"/>
    <lineage>
        <taxon>Bacteria</taxon>
        <taxon>Bacillati</taxon>
        <taxon>Actinomycetota</taxon>
        <taxon>Actinomycetes</taxon>
        <taxon>Micrococcales</taxon>
        <taxon>Microbacteriaceae</taxon>
        <taxon>Gryllotalpicola</taxon>
    </lineage>
</organism>
<dbReference type="Proteomes" id="UP001501079">
    <property type="component" value="Unassembled WGS sequence"/>
</dbReference>
<evidence type="ECO:0000259" key="3">
    <source>
        <dbReference type="Pfam" id="PF13556"/>
    </source>
</evidence>
<comment type="similarity">
    <text evidence="1">Belongs to the CdaR family.</text>
</comment>
<dbReference type="InterPro" id="IPR041522">
    <property type="entry name" value="CdaR_GGDEF"/>
</dbReference>
<feature type="domain" description="Purine catabolism PurC-like" evidence="2">
    <location>
        <begin position="29"/>
        <end position="129"/>
    </location>
</feature>
<dbReference type="InterPro" id="IPR051448">
    <property type="entry name" value="CdaR-like_regulators"/>
</dbReference>
<dbReference type="Pfam" id="PF07905">
    <property type="entry name" value="PucR"/>
    <property type="match status" value="1"/>
</dbReference>
<dbReference type="InterPro" id="IPR012914">
    <property type="entry name" value="PucR_dom"/>
</dbReference>
<evidence type="ECO:0000313" key="6">
    <source>
        <dbReference type="Proteomes" id="UP001501079"/>
    </source>
</evidence>
<evidence type="ECO:0000259" key="4">
    <source>
        <dbReference type="Pfam" id="PF17853"/>
    </source>
</evidence>
<accession>A0ABP7ZYT8</accession>
<evidence type="ECO:0000313" key="5">
    <source>
        <dbReference type="EMBL" id="GAA4173782.1"/>
    </source>
</evidence>
<dbReference type="EMBL" id="BAABBW010000002">
    <property type="protein sequence ID" value="GAA4173782.1"/>
    <property type="molecule type" value="Genomic_DNA"/>
</dbReference>
<gene>
    <name evidence="5" type="ORF">GCM10022287_16680</name>
</gene>
<dbReference type="InterPro" id="IPR042070">
    <property type="entry name" value="PucR_C-HTH_sf"/>
</dbReference>
<dbReference type="InterPro" id="IPR025736">
    <property type="entry name" value="PucR_C-HTH_dom"/>
</dbReference>
<protein>
    <submittedName>
        <fullName evidence="5">PucR family transcriptional regulator</fullName>
    </submittedName>
</protein>
<dbReference type="PANTHER" id="PTHR33744:SF1">
    <property type="entry name" value="DNA-BINDING TRANSCRIPTIONAL ACTIVATOR ADER"/>
    <property type="match status" value="1"/>
</dbReference>
<feature type="domain" description="PucR C-terminal helix-turn-helix" evidence="3">
    <location>
        <begin position="449"/>
        <end position="503"/>
    </location>
</feature>
<evidence type="ECO:0000259" key="2">
    <source>
        <dbReference type="Pfam" id="PF07905"/>
    </source>
</evidence>
<dbReference type="Pfam" id="PF17853">
    <property type="entry name" value="GGDEF_2"/>
    <property type="match status" value="1"/>
</dbReference>
<name>A0ABP7ZYT8_9MICO</name>
<comment type="caution">
    <text evidence="5">The sequence shown here is derived from an EMBL/GenBank/DDBJ whole genome shotgun (WGS) entry which is preliminary data.</text>
</comment>
<feature type="domain" description="CdaR GGDEF-like" evidence="4">
    <location>
        <begin position="306"/>
        <end position="397"/>
    </location>
</feature>
<dbReference type="Gene3D" id="1.10.10.2840">
    <property type="entry name" value="PucR C-terminal helix-turn-helix domain"/>
    <property type="match status" value="1"/>
</dbReference>
<proteinExistence type="inferred from homology"/>
<keyword evidence="6" id="KW-1185">Reference proteome</keyword>
<dbReference type="PANTHER" id="PTHR33744">
    <property type="entry name" value="CARBOHYDRATE DIACID REGULATOR"/>
    <property type="match status" value="1"/>
</dbReference>
<sequence>MPADLRTLLRRRDLGLRLLSDEAELPGGALERPIPWLHSSDLADPTPFVTDGQIVLTTGTQFGGGQVDADQVAAYVDRLVAHGVGGIGFGTEVYLDGTPASLITACRAARLPLFEVPYRTPFIAVIKANADALATEAHARSDWASAAQRAISLAAMRPDGLSATLAELSRQLDCWVGLFDAAGRLDRSFPVDELTDAGRIELQREAAALLRRRQRASLTVDAAGQRFTLQTVGGTGGLRGVLALAADGGLDRAGRDVVASVIALADLALQQNRELAQARGLLRTGLLKVLGLGESALVDDTARQLWGPLPDEPVRVAVLDVGAEGLEAVAEALELQVKENPGTLFFAWDGELVVCTPADDGDVVAELVGAYELHAGLSEPTAYAGFARALAQARQALARAGESDARVLAFAELARSGVLASLAHGGTQEIARAALAPLTEHDRARGTELVRTLRTWLENDCENDRAARALGIHRHTLRARLEQSGRLLGRELSALPNRAELWAVFVSLEVV</sequence>
<reference evidence="6" key="1">
    <citation type="journal article" date="2019" name="Int. J. Syst. Evol. Microbiol.">
        <title>The Global Catalogue of Microorganisms (GCM) 10K type strain sequencing project: providing services to taxonomists for standard genome sequencing and annotation.</title>
        <authorList>
            <consortium name="The Broad Institute Genomics Platform"/>
            <consortium name="The Broad Institute Genome Sequencing Center for Infectious Disease"/>
            <person name="Wu L."/>
            <person name="Ma J."/>
        </authorList>
    </citation>
    <scope>NUCLEOTIDE SEQUENCE [LARGE SCALE GENOMIC DNA]</scope>
    <source>
        <strain evidence="6">JCM 17591</strain>
    </source>
</reference>